<dbReference type="Pfam" id="PF17837">
    <property type="entry name" value="4PPT_N"/>
    <property type="match status" value="1"/>
</dbReference>
<dbReference type="SUPFAM" id="SSF56214">
    <property type="entry name" value="4'-phosphopantetheinyl transferase"/>
    <property type="match status" value="1"/>
</dbReference>
<protein>
    <submittedName>
        <fullName evidence="4">4'-phosphopantetheinyl transferase superfamily protein</fullName>
    </submittedName>
</protein>
<dbReference type="EMBL" id="JBEZFP010000031">
    <property type="protein sequence ID" value="MEU8134754.1"/>
    <property type="molecule type" value="Genomic_DNA"/>
</dbReference>
<dbReference type="InterPro" id="IPR037143">
    <property type="entry name" value="4-PPantetheinyl_Trfase_dom_sf"/>
</dbReference>
<evidence type="ECO:0000259" key="2">
    <source>
        <dbReference type="Pfam" id="PF01648"/>
    </source>
</evidence>
<dbReference type="Pfam" id="PF01648">
    <property type="entry name" value="ACPS"/>
    <property type="match status" value="1"/>
</dbReference>
<comment type="caution">
    <text evidence="4">The sequence shown here is derived from an EMBL/GenBank/DDBJ whole genome shotgun (WGS) entry which is preliminary data.</text>
</comment>
<gene>
    <name evidence="4" type="ORF">AB0C36_14715</name>
</gene>
<sequence length="214" mass="22922">MAEECFDDPPGTELFPEEEAHIDRAVDKRRREFTTVRRCARLALGRLGFAPAPLLPGLRGAPGWPEGVVGSMTHCAGYRAAAVATGAKVLTIGIDAEPAEPLPAGGVLHSVTSELERARLAEYAAAHPEIAWDRLLFSAKEAVYKAWFPLTRRWLGFEEADVAFDPEGGTFTARLLVADRPVDGFTGRWAVAKGIAVTAIAVPADGSAARHPNP</sequence>
<evidence type="ECO:0000313" key="4">
    <source>
        <dbReference type="EMBL" id="MEU8134754.1"/>
    </source>
</evidence>
<dbReference type="PRINTS" id="PR01399">
    <property type="entry name" value="ENTSNTHTASED"/>
</dbReference>
<keyword evidence="5" id="KW-1185">Reference proteome</keyword>
<feature type="domain" description="4'-phosphopantetheinyl transferase N-terminal" evidence="3">
    <location>
        <begin position="17"/>
        <end position="84"/>
    </location>
</feature>
<evidence type="ECO:0000313" key="5">
    <source>
        <dbReference type="Proteomes" id="UP001551482"/>
    </source>
</evidence>
<dbReference type="Proteomes" id="UP001551482">
    <property type="component" value="Unassembled WGS sequence"/>
</dbReference>
<dbReference type="PANTHER" id="PTHR38096:SF1">
    <property type="entry name" value="ENTEROBACTIN SYNTHASE COMPONENT D"/>
    <property type="match status" value="1"/>
</dbReference>
<proteinExistence type="predicted"/>
<dbReference type="InterPro" id="IPR008278">
    <property type="entry name" value="4-PPantetheinyl_Trfase_dom"/>
</dbReference>
<evidence type="ECO:0000256" key="1">
    <source>
        <dbReference type="ARBA" id="ARBA00022679"/>
    </source>
</evidence>
<dbReference type="GO" id="GO:0016740">
    <property type="term" value="F:transferase activity"/>
    <property type="evidence" value="ECO:0007669"/>
    <property type="project" value="UniProtKB-KW"/>
</dbReference>
<feature type="domain" description="4'-phosphopantetheinyl transferase" evidence="2">
    <location>
        <begin position="92"/>
        <end position="171"/>
    </location>
</feature>
<evidence type="ECO:0000259" key="3">
    <source>
        <dbReference type="Pfam" id="PF17837"/>
    </source>
</evidence>
<dbReference type="InterPro" id="IPR041354">
    <property type="entry name" value="4PPT_N"/>
</dbReference>
<dbReference type="InterPro" id="IPR003542">
    <property type="entry name" value="Enbac_synth_compD-like"/>
</dbReference>
<keyword evidence="1 4" id="KW-0808">Transferase</keyword>
<reference evidence="4 5" key="1">
    <citation type="submission" date="2024-06" db="EMBL/GenBank/DDBJ databases">
        <title>The Natural Products Discovery Center: Release of the First 8490 Sequenced Strains for Exploring Actinobacteria Biosynthetic Diversity.</title>
        <authorList>
            <person name="Kalkreuter E."/>
            <person name="Kautsar S.A."/>
            <person name="Yang D."/>
            <person name="Bader C.D."/>
            <person name="Teijaro C.N."/>
            <person name="Fluegel L."/>
            <person name="Davis C.M."/>
            <person name="Simpson J.R."/>
            <person name="Lauterbach L."/>
            <person name="Steele A.D."/>
            <person name="Gui C."/>
            <person name="Meng S."/>
            <person name="Li G."/>
            <person name="Viehrig K."/>
            <person name="Ye F."/>
            <person name="Su P."/>
            <person name="Kiefer A.F."/>
            <person name="Nichols A."/>
            <person name="Cepeda A.J."/>
            <person name="Yan W."/>
            <person name="Fan B."/>
            <person name="Jiang Y."/>
            <person name="Adhikari A."/>
            <person name="Zheng C.-J."/>
            <person name="Schuster L."/>
            <person name="Cowan T.M."/>
            <person name="Smanski M.J."/>
            <person name="Chevrette M.G."/>
            <person name="De Carvalho L.P.S."/>
            <person name="Shen B."/>
        </authorList>
    </citation>
    <scope>NUCLEOTIDE SEQUENCE [LARGE SCALE GENOMIC DNA]</scope>
    <source>
        <strain evidence="4 5">NPDC048946</strain>
    </source>
</reference>
<organism evidence="4 5">
    <name type="scientific">Streptodolium elevatio</name>
    <dbReference type="NCBI Taxonomy" id="3157996"/>
    <lineage>
        <taxon>Bacteria</taxon>
        <taxon>Bacillati</taxon>
        <taxon>Actinomycetota</taxon>
        <taxon>Actinomycetes</taxon>
        <taxon>Kitasatosporales</taxon>
        <taxon>Streptomycetaceae</taxon>
        <taxon>Streptodolium</taxon>
    </lineage>
</organism>
<dbReference type="PANTHER" id="PTHR38096">
    <property type="entry name" value="ENTEROBACTIN SYNTHASE COMPONENT D"/>
    <property type="match status" value="1"/>
</dbReference>
<accession>A0ABV3DHV3</accession>
<name>A0ABV3DHV3_9ACTN</name>